<organism evidence="1">
    <name type="scientific">Siphoviridae sp. ct1TR2</name>
    <dbReference type="NCBI Taxonomy" id="2825309"/>
    <lineage>
        <taxon>Viruses</taxon>
        <taxon>Duplodnaviria</taxon>
        <taxon>Heunggongvirae</taxon>
        <taxon>Uroviricota</taxon>
        <taxon>Caudoviricetes</taxon>
    </lineage>
</organism>
<proteinExistence type="predicted"/>
<name>A0A8S5NTH8_9CAUD</name>
<evidence type="ECO:0000313" key="1">
    <source>
        <dbReference type="EMBL" id="DAD97655.1"/>
    </source>
</evidence>
<protein>
    <submittedName>
        <fullName evidence="1">Uncharacterized protein</fullName>
    </submittedName>
</protein>
<dbReference type="EMBL" id="BK015245">
    <property type="protein sequence ID" value="DAD97655.1"/>
    <property type="molecule type" value="Genomic_DNA"/>
</dbReference>
<accession>A0A8S5NTH8</accession>
<reference evidence="1" key="1">
    <citation type="journal article" date="2021" name="Proc. Natl. Acad. Sci. U.S.A.">
        <title>A Catalog of Tens of Thousands of Viruses from Human Metagenomes Reveals Hidden Associations with Chronic Diseases.</title>
        <authorList>
            <person name="Tisza M.J."/>
            <person name="Buck C.B."/>
        </authorList>
    </citation>
    <scope>NUCLEOTIDE SEQUENCE</scope>
    <source>
        <strain evidence="1">Ct1TR2</strain>
    </source>
</reference>
<sequence length="52" mass="6089">MKTKNEHKALKNLVHRKREGEYEAMIADPRPKSWSAAHRAYDGMDTGSRYKK</sequence>